<keyword evidence="3" id="KW-0496">Mitochondrion</keyword>
<keyword evidence="7" id="KW-1185">Reference proteome</keyword>
<evidence type="ECO:0000256" key="4">
    <source>
        <dbReference type="ARBA" id="ARBA00040604"/>
    </source>
</evidence>
<dbReference type="RefSeq" id="XP_024330403.1">
    <property type="nucleotide sequence ID" value="XM_024475952.1"/>
</dbReference>
<proteinExistence type="inferred from homology"/>
<evidence type="ECO:0000256" key="2">
    <source>
        <dbReference type="ARBA" id="ARBA00009540"/>
    </source>
</evidence>
<comment type="similarity">
    <text evidence="2">Belongs to the OXR1 family.</text>
</comment>
<evidence type="ECO:0000256" key="1">
    <source>
        <dbReference type="ARBA" id="ARBA00004173"/>
    </source>
</evidence>
<dbReference type="PANTHER" id="PTHR23354:SF62">
    <property type="entry name" value="MUSTARD, ISOFORM V"/>
    <property type="match status" value="1"/>
</dbReference>
<dbReference type="PROSITE" id="PS51886">
    <property type="entry name" value="TLDC"/>
    <property type="match status" value="1"/>
</dbReference>
<evidence type="ECO:0000313" key="7">
    <source>
        <dbReference type="Proteomes" id="UP000034350"/>
    </source>
</evidence>
<dbReference type="VEuPathDB" id="MicrosporidiaDB:G9O61_00g004220"/>
<dbReference type="VEuPathDB" id="MicrosporidiaDB:NCER_101755"/>
<dbReference type="GO" id="GO:0005739">
    <property type="term" value="C:mitochondrion"/>
    <property type="evidence" value="ECO:0007669"/>
    <property type="project" value="UniProtKB-SubCell"/>
</dbReference>
<reference evidence="6 7" key="1">
    <citation type="journal article" date="2015" name="Environ. Microbiol.">
        <title>Genome analyses suggest the presence of polyploidy and recent human-driven expansions in eight global populations of the honeybee pathogen Nosema ceranae.</title>
        <authorList>
            <person name="Pelin A."/>
            <person name="Selman M."/>
            <person name="Aris-Brosou S."/>
            <person name="Farinelli L."/>
            <person name="Corradi N."/>
        </authorList>
    </citation>
    <scope>NUCLEOTIDE SEQUENCE [LARGE SCALE GENOMIC DNA]</scope>
    <source>
        <strain evidence="6 7">PA08 1199</strain>
    </source>
</reference>
<feature type="domain" description="TLDc" evidence="5">
    <location>
        <begin position="23"/>
        <end position="176"/>
    </location>
</feature>
<evidence type="ECO:0000256" key="3">
    <source>
        <dbReference type="ARBA" id="ARBA00023128"/>
    </source>
</evidence>
<dbReference type="EMBL" id="JPQZ01000053">
    <property type="protein sequence ID" value="KKO74661.1"/>
    <property type="molecule type" value="Genomic_DNA"/>
</dbReference>
<comment type="subcellular location">
    <subcellularLocation>
        <location evidence="1">Mitochondrion</location>
    </subcellularLocation>
</comment>
<accession>A0A0F9WAN3</accession>
<dbReference type="Pfam" id="PF07534">
    <property type="entry name" value="TLD"/>
    <property type="match status" value="1"/>
</dbReference>
<dbReference type="Proteomes" id="UP000034350">
    <property type="component" value="Unassembled WGS sequence"/>
</dbReference>
<dbReference type="VEuPathDB" id="MicrosporidiaDB:AAJ76_5300025754"/>
<dbReference type="GeneID" id="36320900"/>
<dbReference type="OrthoDB" id="26679at2759"/>
<name>A0A0F9WAN3_9MICR</name>
<evidence type="ECO:0000313" key="6">
    <source>
        <dbReference type="EMBL" id="KKO74661.1"/>
    </source>
</evidence>
<dbReference type="InterPro" id="IPR006571">
    <property type="entry name" value="TLDc_dom"/>
</dbReference>
<dbReference type="SMART" id="SM00584">
    <property type="entry name" value="TLDc"/>
    <property type="match status" value="1"/>
</dbReference>
<protein>
    <recommendedName>
        <fullName evidence="4">Oxidation resistance protein 1</fullName>
    </recommendedName>
</protein>
<sequence length="177" mass="20956">MKQCGIKEYKPNLTFNMSPYTNTILEKEIIAKIQSFLDLRYKYSKEWNLLYSTFEHGFSYKTFISSFTNKNKPFILVIKTDNKYSSIIGVYFEENIHLDLKPYGKRKIILFNAENILTLNQKDIKIICTEQYLAFGCKNGQYGILIQNTLRKGQESVFKEQCTSFNIKYMELWNIIE</sequence>
<gene>
    <name evidence="6" type="ORF">AAJ76_5300025754</name>
</gene>
<evidence type="ECO:0000259" key="5">
    <source>
        <dbReference type="PROSITE" id="PS51886"/>
    </source>
</evidence>
<dbReference type="AlphaFoldDB" id="A0A0F9WAN3"/>
<comment type="caution">
    <text evidence="6">The sequence shown here is derived from an EMBL/GenBank/DDBJ whole genome shotgun (WGS) entry which is preliminary data.</text>
</comment>
<dbReference type="PANTHER" id="PTHR23354">
    <property type="entry name" value="NUCLEOLAR PROTEIN 7/ESTROGEN RECEPTOR COACTIVATOR-RELATED"/>
    <property type="match status" value="1"/>
</dbReference>
<organism evidence="6 7">
    <name type="scientific">Vairimorpha ceranae</name>
    <dbReference type="NCBI Taxonomy" id="40302"/>
    <lineage>
        <taxon>Eukaryota</taxon>
        <taxon>Fungi</taxon>
        <taxon>Fungi incertae sedis</taxon>
        <taxon>Microsporidia</taxon>
        <taxon>Nosematidae</taxon>
        <taxon>Vairimorpha</taxon>
    </lineage>
</organism>